<evidence type="ECO:0000313" key="3">
    <source>
        <dbReference type="Proteomes" id="UP000034683"/>
    </source>
</evidence>
<dbReference type="AlphaFoldDB" id="A0A0G0D3A7"/>
<feature type="transmembrane region" description="Helical" evidence="1">
    <location>
        <begin position="24"/>
        <end position="42"/>
    </location>
</feature>
<dbReference type="Proteomes" id="UP000034683">
    <property type="component" value="Unassembled WGS sequence"/>
</dbReference>
<sequence length="63" mass="7495">MNSFYCQVTIKIVKYSQMRSKQSGFLKLIIFIIVVLFLIKYFNVSVSDILDWFKALFNIAFFN</sequence>
<keyword evidence="1" id="KW-0812">Transmembrane</keyword>
<name>A0A0G0D3A7_9BACT</name>
<keyword evidence="1" id="KW-0472">Membrane</keyword>
<accession>A0A0G0D3A7</accession>
<evidence type="ECO:0000256" key="1">
    <source>
        <dbReference type="SAM" id="Phobius"/>
    </source>
</evidence>
<proteinExistence type="predicted"/>
<keyword evidence="1" id="KW-1133">Transmembrane helix</keyword>
<evidence type="ECO:0000313" key="2">
    <source>
        <dbReference type="EMBL" id="KKP87823.1"/>
    </source>
</evidence>
<reference evidence="2 3" key="1">
    <citation type="journal article" date="2015" name="Nature">
        <title>rRNA introns, odd ribosomes, and small enigmatic genomes across a large radiation of phyla.</title>
        <authorList>
            <person name="Brown C.T."/>
            <person name="Hug L.A."/>
            <person name="Thomas B.C."/>
            <person name="Sharon I."/>
            <person name="Castelle C.J."/>
            <person name="Singh A."/>
            <person name="Wilkins M.J."/>
            <person name="Williams K.H."/>
            <person name="Banfield J.F."/>
        </authorList>
    </citation>
    <scope>NUCLEOTIDE SEQUENCE [LARGE SCALE GENOMIC DNA]</scope>
</reference>
<comment type="caution">
    <text evidence="2">The sequence shown here is derived from an EMBL/GenBank/DDBJ whole genome shotgun (WGS) entry which is preliminary data.</text>
</comment>
<gene>
    <name evidence="2" type="ORF">UR92_C0021G0006</name>
</gene>
<dbReference type="EMBL" id="LBRA01000021">
    <property type="protein sequence ID" value="KKP87823.1"/>
    <property type="molecule type" value="Genomic_DNA"/>
</dbReference>
<protein>
    <submittedName>
        <fullName evidence="2">Uncharacterized protein</fullName>
    </submittedName>
</protein>
<organism evidence="2 3">
    <name type="scientific">Candidatus Nomurabacteria bacterium GW2011_GWA2_35_80</name>
    <dbReference type="NCBI Taxonomy" id="1618733"/>
    <lineage>
        <taxon>Bacteria</taxon>
        <taxon>Candidatus Nomuraibacteriota</taxon>
    </lineage>
</organism>